<evidence type="ECO:0008006" key="6">
    <source>
        <dbReference type="Google" id="ProtNLM"/>
    </source>
</evidence>
<evidence type="ECO:0000313" key="2">
    <source>
        <dbReference type="EMBL" id="MET3605428.1"/>
    </source>
</evidence>
<dbReference type="RefSeq" id="WP_149502584.1">
    <property type="nucleotide sequence ID" value="NZ_CP035708.1"/>
</dbReference>
<evidence type="ECO:0000313" key="3">
    <source>
        <dbReference type="EMBL" id="QEM99825.1"/>
    </source>
</evidence>
<reference evidence="2 5" key="2">
    <citation type="submission" date="2024-06" db="EMBL/GenBank/DDBJ databases">
        <title>Genomic Encyclopedia of Type Strains, Phase IV (KMG-IV): sequencing the most valuable type-strain genomes for metagenomic binning, comparative biology and taxonomic classification.</title>
        <authorList>
            <person name="Goeker M."/>
        </authorList>
    </citation>
    <scope>NUCLEOTIDE SEQUENCE [LARGE SCALE GENOMIC DNA]</scope>
    <source>
        <strain evidence="2 5">D-501</strain>
    </source>
</reference>
<accession>A0A5C1PYY2</accession>
<evidence type="ECO:0000313" key="4">
    <source>
        <dbReference type="Proteomes" id="UP000323522"/>
    </source>
</evidence>
<feature type="signal peptide" evidence="1">
    <location>
        <begin position="1"/>
        <end position="23"/>
    </location>
</feature>
<protein>
    <recommendedName>
        <fullName evidence="6">Autotransporter outer membrane beta-barrel domain-containing protein</fullName>
    </recommendedName>
</protein>
<dbReference type="AlphaFoldDB" id="A0A5C1PYY2"/>
<dbReference type="EMBL" id="CP035708">
    <property type="protein sequence ID" value="QEM99825.1"/>
    <property type="molecule type" value="Genomic_DNA"/>
</dbReference>
<keyword evidence="1" id="KW-0732">Signal</keyword>
<gene>
    <name evidence="2" type="ORF">ABIC99_003257</name>
    <name evidence="3" type="ORF">EWH46_02900</name>
</gene>
<dbReference type="OrthoDB" id="9152980at2"/>
<sequence length="298" mass="32099">MTHPLALTVLAAGLVVLSAAAPAAETAVASEADRVQAQLSEGGFSYFVGLAMQRSRYRETASSLPVRSEVDANSPLLVTGALYAVTPDWLASLDNETTFAPSTVTETWSATAPSVAGVTLGSPVLQTNQFRFSDTVTRLLAHRRVQDQWFALGGLAMRSQSFRRFGYVAGPDGLVSITPGQTTEETQAEVLLQLGAALDSEVLRGRDRHYGVRLLLGVPIWRRVENTAFPQSRFDRLGGWDLALEARYSRALARDVQLGGWLKVSHSSRPGQSGVGGIELPSHRLSQAALGAELLWKL</sequence>
<evidence type="ECO:0000313" key="5">
    <source>
        <dbReference type="Proteomes" id="UP001549111"/>
    </source>
</evidence>
<proteinExistence type="predicted"/>
<reference evidence="3 4" key="1">
    <citation type="submission" date="2019-02" db="EMBL/GenBank/DDBJ databases">
        <title>Complete Genome Sequence and Methylome Analysis of Sphaerotilus natans subsp. sulfidivorans D-507.</title>
        <authorList>
            <person name="Fomenkov A."/>
            <person name="Gridneva E."/>
            <person name="Smolyakov D."/>
            <person name="Dubinina G."/>
            <person name="Vincze T."/>
            <person name="Grabovich M."/>
            <person name="Roberts R.J."/>
        </authorList>
    </citation>
    <scope>NUCLEOTIDE SEQUENCE [LARGE SCALE GENOMIC DNA]</scope>
    <source>
        <strain evidence="3 4">D-507</strain>
    </source>
</reference>
<evidence type="ECO:0000256" key="1">
    <source>
        <dbReference type="SAM" id="SignalP"/>
    </source>
</evidence>
<dbReference type="Proteomes" id="UP001549111">
    <property type="component" value="Unassembled WGS sequence"/>
</dbReference>
<dbReference type="KEGG" id="snn:EWH46_02900"/>
<name>A0A5C1PYY2_9BURK</name>
<dbReference type="Proteomes" id="UP000323522">
    <property type="component" value="Chromosome"/>
</dbReference>
<keyword evidence="5" id="KW-1185">Reference proteome</keyword>
<dbReference type="EMBL" id="JBEPLS010000017">
    <property type="protein sequence ID" value="MET3605428.1"/>
    <property type="molecule type" value="Genomic_DNA"/>
</dbReference>
<feature type="chain" id="PRO_5044618733" description="Autotransporter outer membrane beta-barrel domain-containing protein" evidence="1">
    <location>
        <begin position="24"/>
        <end position="298"/>
    </location>
</feature>
<organism evidence="3 4">
    <name type="scientific">Sphaerotilus sulfidivorans</name>
    <dbReference type="NCBI Taxonomy" id="639200"/>
    <lineage>
        <taxon>Bacteria</taxon>
        <taxon>Pseudomonadati</taxon>
        <taxon>Pseudomonadota</taxon>
        <taxon>Betaproteobacteria</taxon>
        <taxon>Burkholderiales</taxon>
        <taxon>Sphaerotilaceae</taxon>
        <taxon>Sphaerotilus</taxon>
    </lineage>
</organism>